<gene>
    <name evidence="2" type="ORF">K9W45_07425</name>
</gene>
<dbReference type="EMBL" id="CP084166">
    <property type="protein sequence ID" value="UJG39692.1"/>
    <property type="molecule type" value="Genomic_DNA"/>
</dbReference>
<sequence>MLIGETKNKLSILSCENFIEVKDNDRLLEFIVFSKKLGIKLLGIENYERKKIDQFIQEKIKDSREKVKAISSIFSQIQECETDDDRIKCAVKEIRNSPNTTFLFSRKTLRGESIVNLKNELNKYRKKFEIISVFCNNLEVAKWATHDRRVDYLTIDISNKKAVDEGLISLAKQHNMTFELCLDHLIQSNDTKQLSLTIRSAKKITNLIAKKNKFILTVRPMTPYHLRTSQQLRYLGELIGIPFNKSKNAVFNEQLTILISNLTRLSEKYVFDGVEIVGEKND</sequence>
<dbReference type="InterPro" id="IPR002738">
    <property type="entry name" value="RNase_P_p30"/>
</dbReference>
<dbReference type="Proteomes" id="UP001201020">
    <property type="component" value="Chromosome"/>
</dbReference>
<name>A0A9Y1BIZ3_9ARCH</name>
<dbReference type="Pfam" id="PF01876">
    <property type="entry name" value="RNase_P_p30"/>
    <property type="match status" value="1"/>
</dbReference>
<keyword evidence="1" id="KW-0819">tRNA processing</keyword>
<reference evidence="2" key="1">
    <citation type="journal article" date="2022" name="Nat. Microbiol.">
        <title>Unique mobile elements and scalable gene flow at the prokaryote-eukaryote boundary revealed by circularized Asgard archaea genomes.</title>
        <authorList>
            <person name="Wu F."/>
            <person name="Speth D.R."/>
            <person name="Philosof A."/>
            <person name="Cremiere A."/>
            <person name="Narayanan A."/>
            <person name="Barco R.A."/>
            <person name="Connon S.A."/>
            <person name="Amend J.P."/>
            <person name="Antoshechkin I.A."/>
            <person name="Orphan V.J."/>
        </authorList>
    </citation>
    <scope>NUCLEOTIDE SEQUENCE</scope>
    <source>
        <strain evidence="2">PM71</strain>
    </source>
</reference>
<evidence type="ECO:0000313" key="2">
    <source>
        <dbReference type="EMBL" id="UJG39692.1"/>
    </source>
</evidence>
<dbReference type="InterPro" id="IPR016195">
    <property type="entry name" value="Pol/histidinol_Pase-like"/>
</dbReference>
<protein>
    <submittedName>
        <fullName evidence="2">Uncharacterized protein</fullName>
    </submittedName>
</protein>
<proteinExistence type="predicted"/>
<accession>A0A9Y1BIZ3</accession>
<organism evidence="2">
    <name type="scientific">Candidatus Heimdallarchaeum aukensis</name>
    <dbReference type="NCBI Taxonomy" id="2876573"/>
    <lineage>
        <taxon>Archaea</taxon>
        <taxon>Promethearchaeati</taxon>
        <taxon>Candidatus Heimdallarchaeota</taxon>
        <taxon>Candidatus Heimdallarchaeia (ex Rinke et al. 2021) (nom. nud.)</taxon>
        <taxon>Candidatus Heimdallarchaeales</taxon>
        <taxon>Candidatus Heimdallarchaeaceae</taxon>
        <taxon>Candidatus Heimdallarchaeum</taxon>
    </lineage>
</organism>
<dbReference type="GO" id="GO:0008033">
    <property type="term" value="P:tRNA processing"/>
    <property type="evidence" value="ECO:0007669"/>
    <property type="project" value="UniProtKB-KW"/>
</dbReference>
<evidence type="ECO:0000256" key="1">
    <source>
        <dbReference type="ARBA" id="ARBA00022694"/>
    </source>
</evidence>
<dbReference type="Gene3D" id="3.20.20.140">
    <property type="entry name" value="Metal-dependent hydrolases"/>
    <property type="match status" value="1"/>
</dbReference>
<dbReference type="SUPFAM" id="SSF89550">
    <property type="entry name" value="PHP domain-like"/>
    <property type="match status" value="1"/>
</dbReference>
<dbReference type="AlphaFoldDB" id="A0A9Y1BIZ3"/>